<evidence type="ECO:0000313" key="3">
    <source>
        <dbReference type="Proteomes" id="UP001178508"/>
    </source>
</evidence>
<keyword evidence="1" id="KW-0812">Transmembrane</keyword>
<name>A0AAV1FIN9_XYRNO</name>
<dbReference type="EMBL" id="OY660870">
    <property type="protein sequence ID" value="CAJ1060874.1"/>
    <property type="molecule type" value="Genomic_DNA"/>
</dbReference>
<protein>
    <submittedName>
        <fullName evidence="2">cAMP-specific 3',5'-cyclic phosphodiesterase 4D-like isoform X3</fullName>
    </submittedName>
</protein>
<organism evidence="2 3">
    <name type="scientific">Xyrichtys novacula</name>
    <name type="common">Pearly razorfish</name>
    <name type="synonym">Hemipteronotus novacula</name>
    <dbReference type="NCBI Taxonomy" id="13765"/>
    <lineage>
        <taxon>Eukaryota</taxon>
        <taxon>Metazoa</taxon>
        <taxon>Chordata</taxon>
        <taxon>Craniata</taxon>
        <taxon>Vertebrata</taxon>
        <taxon>Euteleostomi</taxon>
        <taxon>Actinopterygii</taxon>
        <taxon>Neopterygii</taxon>
        <taxon>Teleostei</taxon>
        <taxon>Neoteleostei</taxon>
        <taxon>Acanthomorphata</taxon>
        <taxon>Eupercaria</taxon>
        <taxon>Labriformes</taxon>
        <taxon>Labridae</taxon>
        <taxon>Xyrichtys</taxon>
    </lineage>
</organism>
<sequence>MSRLEGRRESLPALHHVVRRRFSGPVLLPPLRRRHSVQEHHHETRRASAAHGLPLDRLEVLYSRALASHDEYRSVHTHVLLFFFPLPSFFFSAAYMFEALTSLQM</sequence>
<keyword evidence="3" id="KW-1185">Reference proteome</keyword>
<proteinExistence type="predicted"/>
<gene>
    <name evidence="2" type="ORF">XNOV1_A018584</name>
</gene>
<reference evidence="2" key="1">
    <citation type="submission" date="2023-08" db="EMBL/GenBank/DDBJ databases">
        <authorList>
            <person name="Alioto T."/>
            <person name="Alioto T."/>
            <person name="Gomez Garrido J."/>
        </authorList>
    </citation>
    <scope>NUCLEOTIDE SEQUENCE</scope>
</reference>
<evidence type="ECO:0000313" key="2">
    <source>
        <dbReference type="EMBL" id="CAJ1060874.1"/>
    </source>
</evidence>
<feature type="transmembrane region" description="Helical" evidence="1">
    <location>
        <begin position="79"/>
        <end position="97"/>
    </location>
</feature>
<evidence type="ECO:0000256" key="1">
    <source>
        <dbReference type="SAM" id="Phobius"/>
    </source>
</evidence>
<keyword evidence="1" id="KW-0472">Membrane</keyword>
<dbReference type="AlphaFoldDB" id="A0AAV1FIN9"/>
<keyword evidence="1" id="KW-1133">Transmembrane helix</keyword>
<dbReference type="Proteomes" id="UP001178508">
    <property type="component" value="Chromosome 7"/>
</dbReference>
<accession>A0AAV1FIN9</accession>